<feature type="region of interest" description="Disordered" evidence="1">
    <location>
        <begin position="89"/>
        <end position="113"/>
    </location>
</feature>
<dbReference type="EMBL" id="BAABCE010000008">
    <property type="protein sequence ID" value="GAA3557281.1"/>
    <property type="molecule type" value="Genomic_DNA"/>
</dbReference>
<protein>
    <submittedName>
        <fullName evidence="2">Uncharacterized protein</fullName>
    </submittedName>
</protein>
<evidence type="ECO:0000313" key="3">
    <source>
        <dbReference type="Proteomes" id="UP001500707"/>
    </source>
</evidence>
<evidence type="ECO:0000256" key="1">
    <source>
        <dbReference type="SAM" id="MobiDB-lite"/>
    </source>
</evidence>
<gene>
    <name evidence="2" type="ORF">GCM10022295_44100</name>
</gene>
<name>A0ABP6WXV9_9ACTN</name>
<comment type="caution">
    <text evidence="2">The sequence shown here is derived from an EMBL/GenBank/DDBJ whole genome shotgun (WGS) entry which is preliminary data.</text>
</comment>
<accession>A0ABP6WXV9</accession>
<proteinExistence type="predicted"/>
<sequence length="113" mass="11901">MASRTAWRVGGSTGRVSFSTWETVATDTPARRATSAMVAIETLSLSVTPRRPVPGRRSSLAGKVSHPQPDVNACAIVYVLSRTESIQGTLRSDECGSASGRPEVREPTSGAEA</sequence>
<reference evidence="3" key="1">
    <citation type="journal article" date="2019" name="Int. J. Syst. Evol. Microbiol.">
        <title>The Global Catalogue of Microorganisms (GCM) 10K type strain sequencing project: providing services to taxonomists for standard genome sequencing and annotation.</title>
        <authorList>
            <consortium name="The Broad Institute Genomics Platform"/>
            <consortium name="The Broad Institute Genome Sequencing Center for Infectious Disease"/>
            <person name="Wu L."/>
            <person name="Ma J."/>
        </authorList>
    </citation>
    <scope>NUCLEOTIDE SEQUENCE [LARGE SCALE GENOMIC DNA]</scope>
    <source>
        <strain evidence="3">JCM 17656</strain>
    </source>
</reference>
<dbReference type="Proteomes" id="UP001500707">
    <property type="component" value="Unassembled WGS sequence"/>
</dbReference>
<keyword evidence="3" id="KW-1185">Reference proteome</keyword>
<evidence type="ECO:0000313" key="2">
    <source>
        <dbReference type="EMBL" id="GAA3557281.1"/>
    </source>
</evidence>
<organism evidence="2 3">
    <name type="scientific">Streptomyces osmaniensis</name>
    <dbReference type="NCBI Taxonomy" id="593134"/>
    <lineage>
        <taxon>Bacteria</taxon>
        <taxon>Bacillati</taxon>
        <taxon>Actinomycetota</taxon>
        <taxon>Actinomycetes</taxon>
        <taxon>Kitasatosporales</taxon>
        <taxon>Streptomycetaceae</taxon>
        <taxon>Streptomyces</taxon>
    </lineage>
</organism>